<dbReference type="Pfam" id="PF03364">
    <property type="entry name" value="Polyketide_cyc"/>
    <property type="match status" value="1"/>
</dbReference>
<evidence type="ECO:0000313" key="4">
    <source>
        <dbReference type="EMBL" id="MDR5897112.1"/>
    </source>
</evidence>
<comment type="similarity">
    <text evidence="1">Belongs to the ribosome association toxin RatA family.</text>
</comment>
<proteinExistence type="inferred from homology"/>
<evidence type="ECO:0000256" key="1">
    <source>
        <dbReference type="ARBA" id="ARBA00008918"/>
    </source>
</evidence>
<sequence>MPTVSQSALVKHSDRKMFDLVNDIERYPEFLPGCRQATVVDEGDNYRVGKLTLSKSGVEQSFTTRNTLHAPSRIDLSLEDGPFKKLSGSWRFMEMGENACKVEFQLNFEFSNRLIGMAFGRLFHQVAKQQVDAFVKRANQVYG</sequence>
<protein>
    <submittedName>
        <fullName evidence="4">Type II toxin-antitoxin system RatA family toxin</fullName>
    </submittedName>
</protein>
<dbReference type="InterPro" id="IPR023393">
    <property type="entry name" value="START-like_dom_sf"/>
</dbReference>
<evidence type="ECO:0000313" key="5">
    <source>
        <dbReference type="Proteomes" id="UP001269375"/>
    </source>
</evidence>
<dbReference type="Proteomes" id="UP001269375">
    <property type="component" value="Unassembled WGS sequence"/>
</dbReference>
<dbReference type="InterPro" id="IPR005031">
    <property type="entry name" value="COQ10_START"/>
</dbReference>
<dbReference type="CDD" id="cd07813">
    <property type="entry name" value="COQ10p_like"/>
    <property type="match status" value="1"/>
</dbReference>
<accession>A0ABU1GYI7</accession>
<dbReference type="EMBL" id="JARWAO010000008">
    <property type="protein sequence ID" value="MDR5897112.1"/>
    <property type="molecule type" value="Genomic_DNA"/>
</dbReference>
<keyword evidence="5" id="KW-1185">Reference proteome</keyword>
<comment type="caution">
    <text evidence="4">The sequence shown here is derived from an EMBL/GenBank/DDBJ whole genome shotgun (WGS) entry which is preliminary data.</text>
</comment>
<name>A0ABU1GYI7_9GAMM</name>
<feature type="domain" description="Coenzyme Q-binding protein COQ10 START" evidence="3">
    <location>
        <begin position="12"/>
        <end position="134"/>
    </location>
</feature>
<dbReference type="PANTHER" id="PTHR12901">
    <property type="entry name" value="SPERM PROTEIN HOMOLOG"/>
    <property type="match status" value="1"/>
</dbReference>
<evidence type="ECO:0000259" key="3">
    <source>
        <dbReference type="Pfam" id="PF03364"/>
    </source>
</evidence>
<gene>
    <name evidence="4" type="ORF">QC825_13640</name>
</gene>
<dbReference type="Gene3D" id="3.30.530.20">
    <property type="match status" value="1"/>
</dbReference>
<reference evidence="4 5" key="1">
    <citation type="submission" date="2023-04" db="EMBL/GenBank/DDBJ databases">
        <title>A long-awaited taxogenomic arrangement of the family Halomonadaceae.</title>
        <authorList>
            <person name="De La Haba R."/>
            <person name="Chuvochina M."/>
            <person name="Wittouck S."/>
            <person name="Arahal D.R."/>
            <person name="Sanchez-Porro C."/>
            <person name="Hugenholtz P."/>
            <person name="Ventosa A."/>
        </authorList>
    </citation>
    <scope>NUCLEOTIDE SEQUENCE [LARGE SCALE GENOMIC DNA]</scope>
    <source>
        <strain evidence="4 5">DSM 22428</strain>
    </source>
</reference>
<evidence type="ECO:0000256" key="2">
    <source>
        <dbReference type="ARBA" id="ARBA00022649"/>
    </source>
</evidence>
<dbReference type="SUPFAM" id="SSF55961">
    <property type="entry name" value="Bet v1-like"/>
    <property type="match status" value="1"/>
</dbReference>
<organism evidence="4 5">
    <name type="scientific">Larsenimonas suaedae</name>
    <dbReference type="NCBI Taxonomy" id="1851019"/>
    <lineage>
        <taxon>Bacteria</taxon>
        <taxon>Pseudomonadati</taxon>
        <taxon>Pseudomonadota</taxon>
        <taxon>Gammaproteobacteria</taxon>
        <taxon>Oceanospirillales</taxon>
        <taxon>Halomonadaceae</taxon>
        <taxon>Larsenimonas</taxon>
    </lineage>
</organism>
<keyword evidence="2" id="KW-1277">Toxin-antitoxin system</keyword>
<dbReference type="RefSeq" id="WP_251595060.1">
    <property type="nucleotide sequence ID" value="NZ_JAMLJI010000004.1"/>
</dbReference>
<dbReference type="PANTHER" id="PTHR12901:SF10">
    <property type="entry name" value="COENZYME Q-BINDING PROTEIN COQ10, MITOCHONDRIAL"/>
    <property type="match status" value="1"/>
</dbReference>
<dbReference type="InterPro" id="IPR044996">
    <property type="entry name" value="COQ10-like"/>
</dbReference>